<keyword evidence="1" id="KW-0175">Coiled coil</keyword>
<evidence type="ECO:0000313" key="3">
    <source>
        <dbReference type="EMBL" id="CAA9537857.1"/>
    </source>
</evidence>
<feature type="region of interest" description="Disordered" evidence="2">
    <location>
        <begin position="1"/>
        <end position="20"/>
    </location>
</feature>
<dbReference type="AlphaFoldDB" id="A0A6J4U177"/>
<accession>A0A6J4U177</accession>
<organism evidence="3">
    <name type="scientific">uncultured Thermomicrobiales bacterium</name>
    <dbReference type="NCBI Taxonomy" id="1645740"/>
    <lineage>
        <taxon>Bacteria</taxon>
        <taxon>Pseudomonadati</taxon>
        <taxon>Thermomicrobiota</taxon>
        <taxon>Thermomicrobia</taxon>
        <taxon>Thermomicrobiales</taxon>
        <taxon>environmental samples</taxon>
    </lineage>
</organism>
<protein>
    <recommendedName>
        <fullName evidence="4">ATPase</fullName>
    </recommendedName>
</protein>
<evidence type="ECO:0000256" key="2">
    <source>
        <dbReference type="SAM" id="MobiDB-lite"/>
    </source>
</evidence>
<proteinExistence type="predicted"/>
<dbReference type="EMBL" id="CADCWG010000028">
    <property type="protein sequence ID" value="CAA9537857.1"/>
    <property type="molecule type" value="Genomic_DNA"/>
</dbReference>
<evidence type="ECO:0000256" key="1">
    <source>
        <dbReference type="SAM" id="Coils"/>
    </source>
</evidence>
<gene>
    <name evidence="3" type="ORF">AVDCRST_MAG49-499</name>
</gene>
<name>A0A6J4U177_9BACT</name>
<feature type="coiled-coil region" evidence="1">
    <location>
        <begin position="69"/>
        <end position="131"/>
    </location>
</feature>
<evidence type="ECO:0008006" key="4">
    <source>
        <dbReference type="Google" id="ProtNLM"/>
    </source>
</evidence>
<reference evidence="3" key="1">
    <citation type="submission" date="2020-02" db="EMBL/GenBank/DDBJ databases">
        <authorList>
            <person name="Meier V. D."/>
        </authorList>
    </citation>
    <scope>NUCLEOTIDE SEQUENCE</scope>
    <source>
        <strain evidence="3">AVDCRST_MAG49</strain>
    </source>
</reference>
<sequence>MRDGEEPQGQGPDQAVDDDPAVDIHYLVDRLLELVGTSKRFPFSGRVLVDENEFFDLIEQLRDTVPQEIRQAQRVIKERERIIGDAQEEAAKILQTARQRAEYFVSEQGILNEAKQKSEEVLRQAEEARKRNMGEVDLHALKQFGVVEDAMREGLAIIENAMRDTVELMEEAKSRVAP</sequence>